<gene>
    <name evidence="6" type="ORF">GCM10009836_39600</name>
</gene>
<comment type="similarity">
    <text evidence="1">Belongs to the LysR transcriptional regulatory family.</text>
</comment>
<dbReference type="RefSeq" id="WP_344418906.1">
    <property type="nucleotide sequence ID" value="NZ_BAAAQK010000012.1"/>
</dbReference>
<dbReference type="InterPro" id="IPR050176">
    <property type="entry name" value="LTTR"/>
</dbReference>
<accession>A0ABN2N7G8</accession>
<evidence type="ECO:0000256" key="3">
    <source>
        <dbReference type="ARBA" id="ARBA00023125"/>
    </source>
</evidence>
<dbReference type="InterPro" id="IPR000847">
    <property type="entry name" value="LysR_HTH_N"/>
</dbReference>
<dbReference type="Gene3D" id="1.10.10.10">
    <property type="entry name" value="Winged helix-like DNA-binding domain superfamily/Winged helix DNA-binding domain"/>
    <property type="match status" value="1"/>
</dbReference>
<evidence type="ECO:0000256" key="2">
    <source>
        <dbReference type="ARBA" id="ARBA00023015"/>
    </source>
</evidence>
<evidence type="ECO:0000256" key="1">
    <source>
        <dbReference type="ARBA" id="ARBA00009437"/>
    </source>
</evidence>
<dbReference type="PROSITE" id="PS50931">
    <property type="entry name" value="HTH_LYSR"/>
    <property type="match status" value="1"/>
</dbReference>
<dbReference type="PANTHER" id="PTHR30579:SF7">
    <property type="entry name" value="HTH-TYPE TRANSCRIPTIONAL REGULATOR LRHA-RELATED"/>
    <property type="match status" value="1"/>
</dbReference>
<evidence type="ECO:0000256" key="4">
    <source>
        <dbReference type="ARBA" id="ARBA00023163"/>
    </source>
</evidence>
<proteinExistence type="inferred from homology"/>
<evidence type="ECO:0000313" key="7">
    <source>
        <dbReference type="Proteomes" id="UP001500449"/>
    </source>
</evidence>
<keyword evidence="2" id="KW-0805">Transcription regulation</keyword>
<dbReference type="Gene3D" id="3.40.190.10">
    <property type="entry name" value="Periplasmic binding protein-like II"/>
    <property type="match status" value="1"/>
</dbReference>
<keyword evidence="4" id="KW-0804">Transcription</keyword>
<feature type="domain" description="HTH lysR-type" evidence="5">
    <location>
        <begin position="5"/>
        <end position="62"/>
    </location>
</feature>
<dbReference type="InterPro" id="IPR005119">
    <property type="entry name" value="LysR_subst-bd"/>
</dbReference>
<dbReference type="EMBL" id="BAAAQK010000012">
    <property type="protein sequence ID" value="GAA1855571.1"/>
    <property type="molecule type" value="Genomic_DNA"/>
</dbReference>
<dbReference type="InterPro" id="IPR036390">
    <property type="entry name" value="WH_DNA-bd_sf"/>
</dbReference>
<evidence type="ECO:0000259" key="5">
    <source>
        <dbReference type="PROSITE" id="PS50931"/>
    </source>
</evidence>
<dbReference type="Proteomes" id="UP001500449">
    <property type="component" value="Unassembled WGS sequence"/>
</dbReference>
<dbReference type="Pfam" id="PF03466">
    <property type="entry name" value="LysR_substrate"/>
    <property type="match status" value="1"/>
</dbReference>
<sequence length="284" mass="29909">MNRVLDVVALRSLVAVADCGGFHRAAASLHVSQPTVSHHVRRLEAVCGQPLVRREGRVSRFTPAGETLVVQARRILALHDETLHTLATGPAGPDPELVVGSTEHAADQLLPRLTPALGGRVRYRLDRGSNLRAALDRGDIDLALLMGPAPDERSADAGLLDVHWYAAPGWSVPTGGAVPLVALDEPCALRDRALATLAKAERQVTVACEAAYLAGVLAAARAGLGVALLATMGHAPEGLVRRDDLPLPEPLTMSVRSRRGFGRRRLTEAASAVSALLAPVPESA</sequence>
<comment type="caution">
    <text evidence="6">The sequence shown here is derived from an EMBL/GenBank/DDBJ whole genome shotgun (WGS) entry which is preliminary data.</text>
</comment>
<reference evidence="6 7" key="1">
    <citation type="journal article" date="2019" name="Int. J. Syst. Evol. Microbiol.">
        <title>The Global Catalogue of Microorganisms (GCM) 10K type strain sequencing project: providing services to taxonomists for standard genome sequencing and annotation.</title>
        <authorList>
            <consortium name="The Broad Institute Genomics Platform"/>
            <consortium name="The Broad Institute Genome Sequencing Center for Infectious Disease"/>
            <person name="Wu L."/>
            <person name="Ma J."/>
        </authorList>
    </citation>
    <scope>NUCLEOTIDE SEQUENCE [LARGE SCALE GENOMIC DNA]</scope>
    <source>
        <strain evidence="6 7">JCM 16009</strain>
    </source>
</reference>
<evidence type="ECO:0000313" key="6">
    <source>
        <dbReference type="EMBL" id="GAA1855571.1"/>
    </source>
</evidence>
<keyword evidence="7" id="KW-1185">Reference proteome</keyword>
<keyword evidence="3" id="KW-0238">DNA-binding</keyword>
<dbReference type="PRINTS" id="PR00039">
    <property type="entry name" value="HTHLYSR"/>
</dbReference>
<protein>
    <submittedName>
        <fullName evidence="6">LysR family transcriptional regulator</fullName>
    </submittedName>
</protein>
<dbReference type="PANTHER" id="PTHR30579">
    <property type="entry name" value="TRANSCRIPTIONAL REGULATOR"/>
    <property type="match status" value="1"/>
</dbReference>
<dbReference type="SUPFAM" id="SSF53850">
    <property type="entry name" value="Periplasmic binding protein-like II"/>
    <property type="match status" value="1"/>
</dbReference>
<organism evidence="6 7">
    <name type="scientific">Pseudonocardia ailaonensis</name>
    <dbReference type="NCBI Taxonomy" id="367279"/>
    <lineage>
        <taxon>Bacteria</taxon>
        <taxon>Bacillati</taxon>
        <taxon>Actinomycetota</taxon>
        <taxon>Actinomycetes</taxon>
        <taxon>Pseudonocardiales</taxon>
        <taxon>Pseudonocardiaceae</taxon>
        <taxon>Pseudonocardia</taxon>
    </lineage>
</organism>
<dbReference type="Pfam" id="PF00126">
    <property type="entry name" value="HTH_1"/>
    <property type="match status" value="1"/>
</dbReference>
<name>A0ABN2N7G8_9PSEU</name>
<dbReference type="SUPFAM" id="SSF46785">
    <property type="entry name" value="Winged helix' DNA-binding domain"/>
    <property type="match status" value="1"/>
</dbReference>
<dbReference type="InterPro" id="IPR036388">
    <property type="entry name" value="WH-like_DNA-bd_sf"/>
</dbReference>